<keyword evidence="2" id="KW-0670">Pyruvate</keyword>
<reference evidence="2 3" key="1">
    <citation type="submission" date="2018-06" db="EMBL/GenBank/DDBJ databases">
        <authorList>
            <consortium name="Pathogen Informatics"/>
            <person name="Doyle S."/>
        </authorList>
    </citation>
    <scope>NUCLEOTIDE SEQUENCE [LARGE SCALE GENOMIC DNA]</scope>
    <source>
        <strain evidence="2 3">NCTC10821</strain>
    </source>
</reference>
<dbReference type="Proteomes" id="UP000254978">
    <property type="component" value="Unassembled WGS sequence"/>
</dbReference>
<name>A0A378TK67_9MYCO</name>
<dbReference type="OrthoDB" id="9801426at2"/>
<keyword evidence="2" id="KW-0413">Isomerase</keyword>
<proteinExistence type="predicted"/>
<feature type="domain" description="Xylose isomerase-like TIM barrel" evidence="1">
    <location>
        <begin position="18"/>
        <end position="246"/>
    </location>
</feature>
<dbReference type="EMBL" id="UGQT01000001">
    <property type="protein sequence ID" value="STZ59946.1"/>
    <property type="molecule type" value="Genomic_DNA"/>
</dbReference>
<dbReference type="InterPro" id="IPR050312">
    <property type="entry name" value="IolE/XylAMocC-like"/>
</dbReference>
<dbReference type="RefSeq" id="WP_115279279.1">
    <property type="nucleotide sequence ID" value="NZ_AP022600.1"/>
</dbReference>
<dbReference type="GO" id="GO:0016853">
    <property type="term" value="F:isomerase activity"/>
    <property type="evidence" value="ECO:0007669"/>
    <property type="project" value="UniProtKB-KW"/>
</dbReference>
<accession>A0A378TK67</accession>
<evidence type="ECO:0000313" key="3">
    <source>
        <dbReference type="Proteomes" id="UP000254978"/>
    </source>
</evidence>
<keyword evidence="3" id="KW-1185">Reference proteome</keyword>
<dbReference type="AlphaFoldDB" id="A0A378TK67"/>
<protein>
    <submittedName>
        <fullName evidence="2">Hydroxypyruvate isomerase</fullName>
    </submittedName>
</protein>
<gene>
    <name evidence="2" type="ORF">NCTC10821_03484</name>
</gene>
<dbReference type="Pfam" id="PF01261">
    <property type="entry name" value="AP_endonuc_2"/>
    <property type="match status" value="1"/>
</dbReference>
<evidence type="ECO:0000259" key="1">
    <source>
        <dbReference type="Pfam" id="PF01261"/>
    </source>
</evidence>
<dbReference type="InterPro" id="IPR036237">
    <property type="entry name" value="Xyl_isomerase-like_sf"/>
</dbReference>
<dbReference type="SUPFAM" id="SSF51658">
    <property type="entry name" value="Xylose isomerase-like"/>
    <property type="match status" value="1"/>
</dbReference>
<evidence type="ECO:0000313" key="2">
    <source>
        <dbReference type="EMBL" id="STZ59946.1"/>
    </source>
</evidence>
<dbReference type="PANTHER" id="PTHR12110:SF21">
    <property type="entry name" value="XYLOSE ISOMERASE-LIKE TIM BARREL DOMAIN-CONTAINING PROTEIN"/>
    <property type="match status" value="1"/>
</dbReference>
<organism evidence="2 3">
    <name type="scientific">Mycolicibacterium tokaiense</name>
    <dbReference type="NCBI Taxonomy" id="39695"/>
    <lineage>
        <taxon>Bacteria</taxon>
        <taxon>Bacillati</taxon>
        <taxon>Actinomycetota</taxon>
        <taxon>Actinomycetes</taxon>
        <taxon>Mycobacteriales</taxon>
        <taxon>Mycobacteriaceae</taxon>
        <taxon>Mycolicibacterium</taxon>
    </lineage>
</organism>
<dbReference type="Gene3D" id="3.20.20.150">
    <property type="entry name" value="Divalent-metal-dependent TIM barrel enzymes"/>
    <property type="match status" value="1"/>
</dbReference>
<dbReference type="InterPro" id="IPR013022">
    <property type="entry name" value="Xyl_isomerase-like_TIM-brl"/>
</dbReference>
<dbReference type="PANTHER" id="PTHR12110">
    <property type="entry name" value="HYDROXYPYRUVATE ISOMERASE"/>
    <property type="match status" value="1"/>
</dbReference>
<sequence>MQIASSEWVLGDRSRALARTAAAGLTAIELDARPDLDSATVRRSLDQHCLTAPSLCWQWNPDAELGSPDRASRSAAQRYLRGALEQAAELGSGQLVVVPACRETPWQDEPRQAGIERAAAAIREVLADAPAQVGLSIEALRTDESFLLNTLDEADALRVLIDDRRATLLADLYHLAAVEGTLAGVVGAHADTVSLVHFAAADRARVAPDTPGIAAVISTLTQAGFTGSVTLEYTVPDDADLAQAAAFATQAWNAPTEAR</sequence>